<evidence type="ECO:0000259" key="2">
    <source>
        <dbReference type="Pfam" id="PF00892"/>
    </source>
</evidence>
<dbReference type="InterPro" id="IPR000620">
    <property type="entry name" value="EamA_dom"/>
</dbReference>
<name>A0ABS1WST4_9GAMM</name>
<feature type="transmembrane region" description="Helical" evidence="1">
    <location>
        <begin position="12"/>
        <end position="30"/>
    </location>
</feature>
<evidence type="ECO:0000256" key="1">
    <source>
        <dbReference type="SAM" id="Phobius"/>
    </source>
</evidence>
<dbReference type="SUPFAM" id="SSF103481">
    <property type="entry name" value="Multidrug resistance efflux transporter EmrE"/>
    <property type="match status" value="2"/>
</dbReference>
<dbReference type="Proteomes" id="UP000661077">
    <property type="component" value="Unassembled WGS sequence"/>
</dbReference>
<dbReference type="EMBL" id="JAEVLS010000001">
    <property type="protein sequence ID" value="MBM0104043.1"/>
    <property type="molecule type" value="Genomic_DNA"/>
</dbReference>
<accession>A0ABS1WST4</accession>
<keyword evidence="4" id="KW-1185">Reference proteome</keyword>
<evidence type="ECO:0000313" key="4">
    <source>
        <dbReference type="Proteomes" id="UP000661077"/>
    </source>
</evidence>
<feature type="transmembrane region" description="Helical" evidence="1">
    <location>
        <begin position="66"/>
        <end position="86"/>
    </location>
</feature>
<feature type="transmembrane region" description="Helical" evidence="1">
    <location>
        <begin position="145"/>
        <end position="163"/>
    </location>
</feature>
<dbReference type="InterPro" id="IPR037185">
    <property type="entry name" value="EmrE-like"/>
</dbReference>
<feature type="transmembrane region" description="Helical" evidence="1">
    <location>
        <begin position="175"/>
        <end position="197"/>
    </location>
</feature>
<feature type="transmembrane region" description="Helical" evidence="1">
    <location>
        <begin position="209"/>
        <end position="229"/>
    </location>
</feature>
<gene>
    <name evidence="3" type="ORF">JM946_04775</name>
</gene>
<keyword evidence="1" id="KW-0472">Membrane</keyword>
<dbReference type="PANTHER" id="PTHR22911:SF79">
    <property type="entry name" value="MOBA-LIKE NTP TRANSFERASE DOMAIN-CONTAINING PROTEIN"/>
    <property type="match status" value="1"/>
</dbReference>
<feature type="transmembrane region" description="Helical" evidence="1">
    <location>
        <begin position="236"/>
        <end position="256"/>
    </location>
</feature>
<feature type="transmembrane region" description="Helical" evidence="1">
    <location>
        <begin position="92"/>
        <end position="113"/>
    </location>
</feature>
<dbReference type="PANTHER" id="PTHR22911">
    <property type="entry name" value="ACYL-MALONYL CONDENSING ENZYME-RELATED"/>
    <property type="match status" value="1"/>
</dbReference>
<feature type="domain" description="EamA" evidence="2">
    <location>
        <begin position="14"/>
        <end position="136"/>
    </location>
</feature>
<feature type="transmembrane region" description="Helical" evidence="1">
    <location>
        <begin position="122"/>
        <end position="139"/>
    </location>
</feature>
<protein>
    <submittedName>
        <fullName evidence="3">DMT family transporter</fullName>
    </submittedName>
</protein>
<comment type="caution">
    <text evidence="3">The sequence shown here is derived from an EMBL/GenBank/DDBJ whole genome shotgun (WGS) entry which is preliminary data.</text>
</comment>
<feature type="domain" description="EamA" evidence="2">
    <location>
        <begin position="145"/>
        <end position="281"/>
    </location>
</feature>
<keyword evidence="1" id="KW-0812">Transmembrane</keyword>
<evidence type="ECO:0000313" key="3">
    <source>
        <dbReference type="EMBL" id="MBM0104043.1"/>
    </source>
</evidence>
<dbReference type="RefSeq" id="WP_203165989.1">
    <property type="nucleotide sequence ID" value="NZ_JAEVLS010000001.1"/>
</dbReference>
<feature type="transmembrane region" description="Helical" evidence="1">
    <location>
        <begin position="268"/>
        <end position="286"/>
    </location>
</feature>
<organism evidence="3 4">
    <name type="scientific">Steroidobacter gossypii</name>
    <dbReference type="NCBI Taxonomy" id="2805490"/>
    <lineage>
        <taxon>Bacteria</taxon>
        <taxon>Pseudomonadati</taxon>
        <taxon>Pseudomonadota</taxon>
        <taxon>Gammaproteobacteria</taxon>
        <taxon>Steroidobacterales</taxon>
        <taxon>Steroidobacteraceae</taxon>
        <taxon>Steroidobacter</taxon>
    </lineage>
</organism>
<dbReference type="Pfam" id="PF00892">
    <property type="entry name" value="EamA"/>
    <property type="match status" value="2"/>
</dbReference>
<sequence>MSAASRATWQIHFCVILWGFTAILGKLISLGTLALVWWRVVLVSAALLLVPRFWRGLQPLPPKMIAIYAGIGVVVALHWLAFYQSIRLSNASVAATCLALSPVFLSFIEPLLVGRRFDVRELLFGLVAIPGVILVVGGTPTSMRMGIVVGVLGSLLVAVFASLNKRFIGHSDTLAVTGLEMGAGLLLLTTISALFSPETVFVLPETRDAMLLVVLAMGCTLLPFAVSLAALRHVSAFSATLALNMEPVYAIVMAIILLGEQRELSPSFYLGVAIVLAAVFLHPWLVRPTTVAAAVDRPDLDKSG</sequence>
<keyword evidence="1" id="KW-1133">Transmembrane helix</keyword>
<proteinExistence type="predicted"/>
<reference evidence="3 4" key="1">
    <citation type="journal article" date="2021" name="Int. J. Syst. Evol. Microbiol.">
        <title>Steroidobacter gossypii sp. nov., isolated from soil of cotton cropping field.</title>
        <authorList>
            <person name="Huang R."/>
            <person name="Yang S."/>
            <person name="Zhen C."/>
            <person name="Liu W."/>
        </authorList>
    </citation>
    <scope>NUCLEOTIDE SEQUENCE [LARGE SCALE GENOMIC DNA]</scope>
    <source>
        <strain evidence="3 4">S1-65</strain>
    </source>
</reference>